<evidence type="ECO:0000313" key="1">
    <source>
        <dbReference type="EMBL" id="KAH3740517.1"/>
    </source>
</evidence>
<sequence>MYADNVDLSSVDCQEQFSKYFDSLKCSEVECSEIEACSKSQSDWVILHLILPLLSGDEVMSLLLDEFIHKQFRPHILT</sequence>
<comment type="caution">
    <text evidence="1">The sequence shown here is derived from an EMBL/GenBank/DDBJ whole genome shotgun (WGS) entry which is preliminary data.</text>
</comment>
<dbReference type="Proteomes" id="UP000828390">
    <property type="component" value="Unassembled WGS sequence"/>
</dbReference>
<dbReference type="EMBL" id="JAIWYP010000011">
    <property type="protein sequence ID" value="KAH3740517.1"/>
    <property type="molecule type" value="Genomic_DNA"/>
</dbReference>
<reference evidence="1" key="1">
    <citation type="journal article" date="2019" name="bioRxiv">
        <title>The Genome of the Zebra Mussel, Dreissena polymorpha: A Resource for Invasive Species Research.</title>
        <authorList>
            <person name="McCartney M.A."/>
            <person name="Auch B."/>
            <person name="Kono T."/>
            <person name="Mallez S."/>
            <person name="Zhang Y."/>
            <person name="Obille A."/>
            <person name="Becker A."/>
            <person name="Abrahante J.E."/>
            <person name="Garbe J."/>
            <person name="Badalamenti J.P."/>
            <person name="Herman A."/>
            <person name="Mangelson H."/>
            <person name="Liachko I."/>
            <person name="Sullivan S."/>
            <person name="Sone E.D."/>
            <person name="Koren S."/>
            <person name="Silverstein K.A.T."/>
            <person name="Beckman K.B."/>
            <person name="Gohl D.M."/>
        </authorList>
    </citation>
    <scope>NUCLEOTIDE SEQUENCE</scope>
    <source>
        <strain evidence="1">Duluth1</strain>
        <tissue evidence="1">Whole animal</tissue>
    </source>
</reference>
<proteinExistence type="predicted"/>
<reference evidence="1" key="2">
    <citation type="submission" date="2020-11" db="EMBL/GenBank/DDBJ databases">
        <authorList>
            <person name="McCartney M.A."/>
            <person name="Auch B."/>
            <person name="Kono T."/>
            <person name="Mallez S."/>
            <person name="Becker A."/>
            <person name="Gohl D.M."/>
            <person name="Silverstein K.A.T."/>
            <person name="Koren S."/>
            <person name="Bechman K.B."/>
            <person name="Herman A."/>
            <person name="Abrahante J.E."/>
            <person name="Garbe J."/>
        </authorList>
    </citation>
    <scope>NUCLEOTIDE SEQUENCE</scope>
    <source>
        <strain evidence="1">Duluth1</strain>
        <tissue evidence="1">Whole animal</tissue>
    </source>
</reference>
<name>A0A9D4D9B7_DREPO</name>
<dbReference type="AlphaFoldDB" id="A0A9D4D9B7"/>
<gene>
    <name evidence="1" type="ORF">DPMN_047223</name>
</gene>
<organism evidence="1 2">
    <name type="scientific">Dreissena polymorpha</name>
    <name type="common">Zebra mussel</name>
    <name type="synonym">Mytilus polymorpha</name>
    <dbReference type="NCBI Taxonomy" id="45954"/>
    <lineage>
        <taxon>Eukaryota</taxon>
        <taxon>Metazoa</taxon>
        <taxon>Spiralia</taxon>
        <taxon>Lophotrochozoa</taxon>
        <taxon>Mollusca</taxon>
        <taxon>Bivalvia</taxon>
        <taxon>Autobranchia</taxon>
        <taxon>Heteroconchia</taxon>
        <taxon>Euheterodonta</taxon>
        <taxon>Imparidentia</taxon>
        <taxon>Neoheterodontei</taxon>
        <taxon>Myida</taxon>
        <taxon>Dreissenoidea</taxon>
        <taxon>Dreissenidae</taxon>
        <taxon>Dreissena</taxon>
    </lineage>
</organism>
<accession>A0A9D4D9B7</accession>
<protein>
    <submittedName>
        <fullName evidence="1">Uncharacterized protein</fullName>
    </submittedName>
</protein>
<keyword evidence="2" id="KW-1185">Reference proteome</keyword>
<evidence type="ECO:0000313" key="2">
    <source>
        <dbReference type="Proteomes" id="UP000828390"/>
    </source>
</evidence>